<sequence>MELRLSDEGIHLVGAFYLTVFRYVVGTLWEVSDRHYVDVAAAFYTTLCDDGMSDLLVCRGLHRALGKLRDKERVKGKDIRDITAVSEEEAQPDIGNTD</sequence>
<keyword evidence="2" id="KW-1185">Reference proteome</keyword>
<reference evidence="1 2" key="1">
    <citation type="journal article" date="2010" name="Nature">
        <title>Comparative genomics reveals mobile pathogenicity chromosomes in Fusarium.</title>
        <authorList>
            <person name="Ma L.J."/>
            <person name="van der Does H.C."/>
            <person name="Borkovich K.A."/>
            <person name="Coleman J.J."/>
            <person name="Daboussi M.J."/>
            <person name="Di Pietro A."/>
            <person name="Dufresne M."/>
            <person name="Freitag M."/>
            <person name="Grabherr M."/>
            <person name="Henrissat B."/>
            <person name="Houterman P.M."/>
            <person name="Kang S."/>
            <person name="Shim W.B."/>
            <person name="Woloshuk C."/>
            <person name="Xie X."/>
            <person name="Xu J.R."/>
            <person name="Antoniw J."/>
            <person name="Baker S.E."/>
            <person name="Bluhm B.H."/>
            <person name="Breakspear A."/>
            <person name="Brown D.W."/>
            <person name="Butchko R.A."/>
            <person name="Chapman S."/>
            <person name="Coulson R."/>
            <person name="Coutinho P.M."/>
            <person name="Danchin E.G."/>
            <person name="Diener A."/>
            <person name="Gale L.R."/>
            <person name="Gardiner D.M."/>
            <person name="Goff S."/>
            <person name="Hammond-Kosack K.E."/>
            <person name="Hilburn K."/>
            <person name="Hua-Van A."/>
            <person name="Jonkers W."/>
            <person name="Kazan K."/>
            <person name="Kodira C.D."/>
            <person name="Koehrsen M."/>
            <person name="Kumar L."/>
            <person name="Lee Y.H."/>
            <person name="Li L."/>
            <person name="Manners J.M."/>
            <person name="Miranda-Saavedra D."/>
            <person name="Mukherjee M."/>
            <person name="Park G."/>
            <person name="Park J."/>
            <person name="Park S.Y."/>
            <person name="Proctor R.H."/>
            <person name="Regev A."/>
            <person name="Ruiz-Roldan M.C."/>
            <person name="Sain D."/>
            <person name="Sakthikumar S."/>
            <person name="Sykes S."/>
            <person name="Schwartz D.C."/>
            <person name="Turgeon B.G."/>
            <person name="Wapinski I."/>
            <person name="Yoder O."/>
            <person name="Young S."/>
            <person name="Zeng Q."/>
            <person name="Zhou S."/>
            <person name="Galagan J."/>
            <person name="Cuomo C.A."/>
            <person name="Kistler H.C."/>
            <person name="Rep M."/>
        </authorList>
    </citation>
    <scope>NUCLEOTIDE SEQUENCE [LARGE SCALE GENOMIC DNA]</scope>
    <source>
        <strain evidence="2">M3125 / FGSC 7600</strain>
    </source>
</reference>
<organism evidence="1 2">
    <name type="scientific">Gibberella moniliformis (strain M3125 / FGSC 7600)</name>
    <name type="common">Maize ear and stalk rot fungus</name>
    <name type="synonym">Fusarium verticillioides</name>
    <dbReference type="NCBI Taxonomy" id="334819"/>
    <lineage>
        <taxon>Eukaryota</taxon>
        <taxon>Fungi</taxon>
        <taxon>Dikarya</taxon>
        <taxon>Ascomycota</taxon>
        <taxon>Pezizomycotina</taxon>
        <taxon>Sordariomycetes</taxon>
        <taxon>Hypocreomycetidae</taxon>
        <taxon>Hypocreales</taxon>
        <taxon>Nectriaceae</taxon>
        <taxon>Fusarium</taxon>
        <taxon>Fusarium fujikuroi species complex</taxon>
    </lineage>
</organism>
<dbReference type="AlphaFoldDB" id="W7N0D4"/>
<proteinExistence type="predicted"/>
<protein>
    <recommendedName>
        <fullName evidence="3">CHAT domain-containing protein</fullName>
    </recommendedName>
</protein>
<evidence type="ECO:0008006" key="3">
    <source>
        <dbReference type="Google" id="ProtNLM"/>
    </source>
</evidence>
<evidence type="ECO:0000313" key="2">
    <source>
        <dbReference type="Proteomes" id="UP000009096"/>
    </source>
</evidence>
<dbReference type="EMBL" id="CM000581">
    <property type="protein sequence ID" value="EWG53575.1"/>
    <property type="molecule type" value="Genomic_DNA"/>
</dbReference>
<dbReference type="VEuPathDB" id="FungiDB:FVEG_17141"/>
<dbReference type="KEGG" id="fvr:FVEG_17141"/>
<accession>W7N0D4</accession>
<dbReference type="RefSeq" id="XP_018759766.1">
    <property type="nucleotide sequence ID" value="XM_018906411.1"/>
</dbReference>
<dbReference type="Proteomes" id="UP000009096">
    <property type="component" value="Chromosome 4"/>
</dbReference>
<dbReference type="STRING" id="334819.W7N0D4"/>
<dbReference type="EMBL" id="DS022259">
    <property type="protein sequence ID" value="EWG53575.1"/>
    <property type="molecule type" value="Genomic_DNA"/>
</dbReference>
<name>W7N0D4_GIBM7</name>
<dbReference type="GeneID" id="30074017"/>
<gene>
    <name evidence="1" type="ORF">FVEG_17141</name>
</gene>
<evidence type="ECO:0000313" key="1">
    <source>
        <dbReference type="EMBL" id="EWG53575.1"/>
    </source>
</evidence>